<protein>
    <submittedName>
        <fullName evidence="3">Universal stress protein</fullName>
    </submittedName>
</protein>
<dbReference type="Pfam" id="PF00582">
    <property type="entry name" value="Usp"/>
    <property type="match status" value="1"/>
</dbReference>
<dbReference type="CDD" id="cd00293">
    <property type="entry name" value="USP-like"/>
    <property type="match status" value="1"/>
</dbReference>
<dbReference type="Gene3D" id="3.40.50.620">
    <property type="entry name" value="HUPs"/>
    <property type="match status" value="1"/>
</dbReference>
<evidence type="ECO:0000313" key="4">
    <source>
        <dbReference type="Proteomes" id="UP000272778"/>
    </source>
</evidence>
<comment type="similarity">
    <text evidence="1">Belongs to the universal stress protein A family.</text>
</comment>
<sequence length="148" mass="16386">MHNILAGYDGSASAQVAVRFAKNLAEKEGARLHVLAVVSPPDWGKLAYELPELLETEKRHCQDLITELKGMLGVSAVTVQYEMVVGHPAKELVLYAERHNIDHVVVGHRGRTAFDRWLLGSIARQVIAYAPCSVTIVRDRPGVAKEHR</sequence>
<dbReference type="AlphaFoldDB" id="A0A3N6MTY0"/>
<dbReference type="PRINTS" id="PR01438">
    <property type="entry name" value="UNVRSLSTRESS"/>
</dbReference>
<accession>A0A3N6MTY0</accession>
<dbReference type="OrthoDB" id="5512223at2"/>
<dbReference type="InterPro" id="IPR014729">
    <property type="entry name" value="Rossmann-like_a/b/a_fold"/>
</dbReference>
<dbReference type="PANTHER" id="PTHR46268">
    <property type="entry name" value="STRESS RESPONSE PROTEIN NHAX"/>
    <property type="match status" value="1"/>
</dbReference>
<dbReference type="InterPro" id="IPR006015">
    <property type="entry name" value="Universal_stress_UspA"/>
</dbReference>
<dbReference type="Proteomes" id="UP000272778">
    <property type="component" value="Unassembled WGS sequence"/>
</dbReference>
<dbReference type="SUPFAM" id="SSF52402">
    <property type="entry name" value="Adenine nucleotide alpha hydrolases-like"/>
    <property type="match status" value="1"/>
</dbReference>
<evidence type="ECO:0000313" key="3">
    <source>
        <dbReference type="EMBL" id="RQH07109.1"/>
    </source>
</evidence>
<reference evidence="3 4" key="1">
    <citation type="submission" date="2018-11" db="EMBL/GenBank/DDBJ databases">
        <title>Paraburkholderia sp. DHOA04, isolated from soil.</title>
        <authorList>
            <person name="Gao Z.-H."/>
            <person name="Qiu L.-H."/>
            <person name="Fu J.-C."/>
        </authorList>
    </citation>
    <scope>NUCLEOTIDE SEQUENCE [LARGE SCALE GENOMIC DNA]</scope>
    <source>
        <strain evidence="3 4">DHOA04</strain>
    </source>
</reference>
<evidence type="ECO:0000256" key="1">
    <source>
        <dbReference type="ARBA" id="ARBA00008791"/>
    </source>
</evidence>
<dbReference type="EMBL" id="RQIS01000006">
    <property type="protein sequence ID" value="RQH07109.1"/>
    <property type="molecule type" value="Genomic_DNA"/>
</dbReference>
<evidence type="ECO:0000259" key="2">
    <source>
        <dbReference type="Pfam" id="PF00582"/>
    </source>
</evidence>
<name>A0A3N6MTY0_9BURK</name>
<organism evidence="3 4">
    <name type="scientific">Paraburkholderia dinghuensis</name>
    <dbReference type="NCBI Taxonomy" id="2305225"/>
    <lineage>
        <taxon>Bacteria</taxon>
        <taxon>Pseudomonadati</taxon>
        <taxon>Pseudomonadota</taxon>
        <taxon>Betaproteobacteria</taxon>
        <taxon>Burkholderiales</taxon>
        <taxon>Burkholderiaceae</taxon>
        <taxon>Paraburkholderia</taxon>
    </lineage>
</organism>
<dbReference type="RefSeq" id="WP_124151001.1">
    <property type="nucleotide sequence ID" value="NZ_RQIS01000006.1"/>
</dbReference>
<gene>
    <name evidence="3" type="ORF">D1Y85_10625</name>
</gene>
<proteinExistence type="inferred from homology"/>
<dbReference type="InterPro" id="IPR006016">
    <property type="entry name" value="UspA"/>
</dbReference>
<feature type="domain" description="UspA" evidence="2">
    <location>
        <begin position="2"/>
        <end position="138"/>
    </location>
</feature>
<dbReference type="PANTHER" id="PTHR46268:SF6">
    <property type="entry name" value="UNIVERSAL STRESS PROTEIN UP12"/>
    <property type="match status" value="1"/>
</dbReference>
<keyword evidence="4" id="KW-1185">Reference proteome</keyword>
<comment type="caution">
    <text evidence="3">The sequence shown here is derived from an EMBL/GenBank/DDBJ whole genome shotgun (WGS) entry which is preliminary data.</text>
</comment>